<feature type="transmembrane region" description="Helical" evidence="1">
    <location>
        <begin position="79"/>
        <end position="98"/>
    </location>
</feature>
<dbReference type="EMBL" id="CM002911">
    <property type="protein sequence ID" value="KMY93816.1"/>
    <property type="molecule type" value="Genomic_DNA"/>
</dbReference>
<feature type="transmembrane region" description="Helical" evidence="1">
    <location>
        <begin position="176"/>
        <end position="194"/>
    </location>
</feature>
<reference evidence="2" key="2">
    <citation type="submission" date="2014-06" db="EMBL/GenBank/DDBJ databases">
        <authorList>
            <person name="Hu T."/>
            <person name="Eisen M.B."/>
            <person name="Thornton K.R."/>
            <person name="Andolfatto P."/>
        </authorList>
    </citation>
    <scope>NUCLEOTIDE SEQUENCE</scope>
    <source>
        <strain evidence="2">W501</strain>
    </source>
</reference>
<dbReference type="Pfam" id="PF07690">
    <property type="entry name" value="MFS_1"/>
    <property type="match status" value="1"/>
</dbReference>
<dbReference type="PANTHER" id="PTHR11360:SF286">
    <property type="entry name" value="GH22266P"/>
    <property type="match status" value="1"/>
</dbReference>
<keyword evidence="1" id="KW-0472">Membrane</keyword>
<feature type="transmembrane region" description="Helical" evidence="1">
    <location>
        <begin position="51"/>
        <end position="72"/>
    </location>
</feature>
<dbReference type="AlphaFoldDB" id="A0A0J9RCX1"/>
<evidence type="ECO:0000313" key="2">
    <source>
        <dbReference type="EMBL" id="KMY93816.1"/>
    </source>
</evidence>
<feature type="transmembrane region" description="Helical" evidence="1">
    <location>
        <begin position="533"/>
        <end position="554"/>
    </location>
</feature>
<sequence>MVIPPDGGFGWVIMVLSFLAQLIVDGIIFTIGVLLPSIAQDLDVSISSVSFVASVQIGCYFTSGAFSAVLINRFGFRKVAIAGVLCSATTILASSWSVSLTMLIFFYSVLVPACAGGITLSMIWASSQLIVGYYFERYRPMANGFSCSGGGAGIVLFTFLNSWLVPIIGWRNMLRTQAGLIMLILLMVVAYVEVAPTQVGLYHLPGSSETSSDEYYGNFYVHDYLRQSALTAGSKSILSTYEPPPKKKGCAKFCPSSNCCWRRRKKSENDEEQNLLIRPAPLEREDLFYTGPAEYEKPRSTENLDGKEFHLMGSDKNTQQVNYGIKNIHLDDESDRVSRVHKERRWSNEHTKKQNSCRNSRFMLTLLKLFDYRLLKQFEFKILVASAFLFPMGFNIPFVYSSARTTIPIEYARMIGPIIGITNLVMRNILGILAYKRRTWTLGLCGCGLVFGGVSVLISAFYGENLIWFQFLYGFSYAVAPAVYSTLRGLIYVKYLGLSKLTNAFGITSLAMGMGAFIGTTIAGKLIGITGNYSAAFCFAGLCLIMSGCLKLLLPALIKCRNRMAK</sequence>
<organism evidence="2">
    <name type="scientific">Drosophila simulans</name>
    <name type="common">Fruit fly</name>
    <dbReference type="NCBI Taxonomy" id="7240"/>
    <lineage>
        <taxon>Eukaryota</taxon>
        <taxon>Metazoa</taxon>
        <taxon>Ecdysozoa</taxon>
        <taxon>Arthropoda</taxon>
        <taxon>Hexapoda</taxon>
        <taxon>Insecta</taxon>
        <taxon>Pterygota</taxon>
        <taxon>Neoptera</taxon>
        <taxon>Endopterygota</taxon>
        <taxon>Diptera</taxon>
        <taxon>Brachycera</taxon>
        <taxon>Muscomorpha</taxon>
        <taxon>Ephydroidea</taxon>
        <taxon>Drosophilidae</taxon>
        <taxon>Drosophila</taxon>
        <taxon>Sophophora</taxon>
    </lineage>
</organism>
<accession>A0A0J9RCX1</accession>
<feature type="transmembrane region" description="Helical" evidence="1">
    <location>
        <begin position="468"/>
        <end position="493"/>
    </location>
</feature>
<feature type="transmembrane region" description="Helical" evidence="1">
    <location>
        <begin position="12"/>
        <end position="39"/>
    </location>
</feature>
<dbReference type="OrthoDB" id="6509908at2759"/>
<feature type="transmembrane region" description="Helical" evidence="1">
    <location>
        <begin position="104"/>
        <end position="135"/>
    </location>
</feature>
<dbReference type="PANTHER" id="PTHR11360">
    <property type="entry name" value="MONOCARBOXYLATE TRANSPORTER"/>
    <property type="match status" value="1"/>
</dbReference>
<reference evidence="2" key="3">
    <citation type="submission" date="2015-04" db="EMBL/GenBank/DDBJ databases">
        <authorList>
            <consortium name="FlyBase"/>
        </authorList>
    </citation>
    <scope>NUCLEOTIDE SEQUENCE</scope>
    <source>
        <strain evidence="2">W501</strain>
    </source>
</reference>
<gene>
    <name evidence="2" type="primary">Dsim\GD11069</name>
    <name evidence="2" type="ORF">Dsimw501_GD11069</name>
</gene>
<dbReference type="Proteomes" id="UP000035880">
    <property type="component" value="Chromosome 2R"/>
</dbReference>
<evidence type="ECO:0000256" key="1">
    <source>
        <dbReference type="SAM" id="Phobius"/>
    </source>
</evidence>
<dbReference type="Gene3D" id="1.20.1250.20">
    <property type="entry name" value="MFS general substrate transporter like domains"/>
    <property type="match status" value="2"/>
</dbReference>
<feature type="transmembrane region" description="Helical" evidence="1">
    <location>
        <begin position="382"/>
        <end position="403"/>
    </location>
</feature>
<feature type="transmembrane region" description="Helical" evidence="1">
    <location>
        <begin position="415"/>
        <end position="435"/>
    </location>
</feature>
<proteinExistence type="predicted"/>
<dbReference type="InterPro" id="IPR036259">
    <property type="entry name" value="MFS_trans_sf"/>
</dbReference>
<feature type="transmembrane region" description="Helical" evidence="1">
    <location>
        <begin position="442"/>
        <end position="462"/>
    </location>
</feature>
<protein>
    <submittedName>
        <fullName evidence="2">Uncharacterized protein, isoform B</fullName>
    </submittedName>
</protein>
<keyword evidence="1" id="KW-0812">Transmembrane</keyword>
<feature type="transmembrane region" description="Helical" evidence="1">
    <location>
        <begin position="505"/>
        <end position="527"/>
    </location>
</feature>
<dbReference type="InterPro" id="IPR050327">
    <property type="entry name" value="Proton-linked_MCT"/>
</dbReference>
<dbReference type="FunFam" id="1.20.1250.20:FF:000690">
    <property type="entry name" value="Uncharacterized protein, isoform D"/>
    <property type="match status" value="1"/>
</dbReference>
<dbReference type="InterPro" id="IPR011701">
    <property type="entry name" value="MFS"/>
</dbReference>
<dbReference type="CDD" id="cd17352">
    <property type="entry name" value="MFS_MCT_SLC16"/>
    <property type="match status" value="1"/>
</dbReference>
<name>A0A0J9RCX1_DROSI</name>
<reference evidence="2" key="1">
    <citation type="journal article" date="2013" name="Genome Res.">
        <title>A second-generation assembly of the Drosophila simulans genome provides new insights into patterns of lineage-specific divergence.</title>
        <authorList>
            <person name="Hu T.T."/>
            <person name="Eisen M.B."/>
            <person name="Thornton K.R."/>
            <person name="Andolfatto P."/>
        </authorList>
    </citation>
    <scope>NUCLEOTIDE SEQUENCE [LARGE SCALE GENOMIC DNA]</scope>
    <source>
        <strain evidence="2">W501</strain>
    </source>
</reference>
<dbReference type="SUPFAM" id="SSF103473">
    <property type="entry name" value="MFS general substrate transporter"/>
    <property type="match status" value="1"/>
</dbReference>
<dbReference type="Bgee" id="FBgn0182829">
    <property type="expression patterns" value="Expressed in male reproductive system and 2 other cell types or tissues"/>
</dbReference>
<keyword evidence="1" id="KW-1133">Transmembrane helix</keyword>
<feature type="transmembrane region" description="Helical" evidence="1">
    <location>
        <begin position="147"/>
        <end position="170"/>
    </location>
</feature>
<dbReference type="GO" id="GO:0008028">
    <property type="term" value="F:monocarboxylic acid transmembrane transporter activity"/>
    <property type="evidence" value="ECO:0007669"/>
    <property type="project" value="TreeGrafter"/>
</dbReference>
<dbReference type="FunFam" id="1.20.1250.20:FF:001073">
    <property type="entry name" value="Uncharacterized protein, isoform C"/>
    <property type="match status" value="1"/>
</dbReference>